<gene>
    <name evidence="2" type="ORF">S12H4_20264</name>
</gene>
<evidence type="ECO:0000313" key="2">
    <source>
        <dbReference type="EMBL" id="GAI74258.1"/>
    </source>
</evidence>
<proteinExistence type="predicted"/>
<accession>X1R149</accession>
<protein>
    <submittedName>
        <fullName evidence="2">Uncharacterized protein</fullName>
    </submittedName>
</protein>
<reference evidence="2" key="1">
    <citation type="journal article" date="2014" name="Front. Microbiol.">
        <title>High frequency of phylogenetically diverse reductive dehalogenase-homologous genes in deep subseafloor sedimentary metagenomes.</title>
        <authorList>
            <person name="Kawai M."/>
            <person name="Futagami T."/>
            <person name="Toyoda A."/>
            <person name="Takaki Y."/>
            <person name="Nishi S."/>
            <person name="Hori S."/>
            <person name="Arai W."/>
            <person name="Tsubouchi T."/>
            <person name="Morono Y."/>
            <person name="Uchiyama I."/>
            <person name="Ito T."/>
            <person name="Fujiyama A."/>
            <person name="Inagaki F."/>
            <person name="Takami H."/>
        </authorList>
    </citation>
    <scope>NUCLEOTIDE SEQUENCE</scope>
    <source>
        <strain evidence="2">Expedition CK06-06</strain>
    </source>
</reference>
<name>X1R149_9ZZZZ</name>
<keyword evidence="1" id="KW-0472">Membrane</keyword>
<feature type="transmembrane region" description="Helical" evidence="1">
    <location>
        <begin position="28"/>
        <end position="45"/>
    </location>
</feature>
<keyword evidence="1" id="KW-0812">Transmembrane</keyword>
<keyword evidence="1" id="KW-1133">Transmembrane helix</keyword>
<dbReference type="EMBL" id="BARW01010248">
    <property type="protein sequence ID" value="GAI74258.1"/>
    <property type="molecule type" value="Genomic_DNA"/>
</dbReference>
<evidence type="ECO:0000256" key="1">
    <source>
        <dbReference type="SAM" id="Phobius"/>
    </source>
</evidence>
<feature type="non-terminal residue" evidence="2">
    <location>
        <position position="1"/>
    </location>
</feature>
<dbReference type="AlphaFoldDB" id="X1R149"/>
<organism evidence="2">
    <name type="scientific">marine sediment metagenome</name>
    <dbReference type="NCBI Taxonomy" id="412755"/>
    <lineage>
        <taxon>unclassified sequences</taxon>
        <taxon>metagenomes</taxon>
        <taxon>ecological metagenomes</taxon>
    </lineage>
</organism>
<sequence>TLFGVLFGIGMSGLLWKAMKSLKKFEKIGVAIVLGLLIAIFFMFFSKIEKLSG</sequence>
<comment type="caution">
    <text evidence="2">The sequence shown here is derived from an EMBL/GenBank/DDBJ whole genome shotgun (WGS) entry which is preliminary data.</text>
</comment>